<dbReference type="AlphaFoldDB" id="A0A443JZ30"/>
<dbReference type="EMBL" id="SAUX01000046">
    <property type="protein sequence ID" value="RWR25782.1"/>
    <property type="molecule type" value="Genomic_DNA"/>
</dbReference>
<dbReference type="EMBL" id="SAUZ01000001">
    <property type="protein sequence ID" value="RWR24364.1"/>
    <property type="molecule type" value="Genomic_DNA"/>
</dbReference>
<organism evidence="2 4">
    <name type="scientific">Paenirhodobacter populi</name>
    <dbReference type="NCBI Taxonomy" id="2306993"/>
    <lineage>
        <taxon>Bacteria</taxon>
        <taxon>Pseudomonadati</taxon>
        <taxon>Pseudomonadota</taxon>
        <taxon>Alphaproteobacteria</taxon>
        <taxon>Rhodobacterales</taxon>
        <taxon>Rhodobacter group</taxon>
        <taxon>Paenirhodobacter</taxon>
    </lineage>
</organism>
<dbReference type="Pfam" id="PF19739">
    <property type="entry name" value="DUF6228"/>
    <property type="match status" value="1"/>
</dbReference>
<evidence type="ECO:0000313" key="1">
    <source>
        <dbReference type="EMBL" id="RWR24364.1"/>
    </source>
</evidence>
<dbReference type="OrthoDB" id="9791132at2"/>
<protein>
    <submittedName>
        <fullName evidence="2">Uncharacterized protein</fullName>
    </submittedName>
</protein>
<proteinExistence type="predicted"/>
<name>A0A443JZ30_9RHOB</name>
<sequence length="132" mass="14920">MSIFLMKSSSPGCSLQFSNRSPDYVDVTIETPNLRAMKRVFIYDYTSSGGFVEYFQILAGHSRRWEGEKAWETLEGELHLGATCDAWGHVQLEIVLRDYQLDWSVRCSLLFDLGMLSEHASDAASFMASPPN</sequence>
<evidence type="ECO:0000313" key="4">
    <source>
        <dbReference type="Proteomes" id="UP000285295"/>
    </source>
</evidence>
<comment type="caution">
    <text evidence="2">The sequence shown here is derived from an EMBL/GenBank/DDBJ whole genome shotgun (WGS) entry which is preliminary data.</text>
</comment>
<dbReference type="Proteomes" id="UP000284476">
    <property type="component" value="Unassembled WGS sequence"/>
</dbReference>
<reference evidence="2 4" key="2">
    <citation type="submission" date="2019-01" db="EMBL/GenBank/DDBJ databases">
        <authorList>
            <person name="Li Y."/>
        </authorList>
    </citation>
    <scope>NUCLEOTIDE SEQUENCE [LARGE SCALE GENOMIC DNA]</scope>
    <source>
        <strain evidence="2 4">D19-10-3-21</strain>
        <strain evidence="1">SK2B-1</strain>
    </source>
</reference>
<evidence type="ECO:0000313" key="3">
    <source>
        <dbReference type="Proteomes" id="UP000284476"/>
    </source>
</evidence>
<accession>A0A443JZ30</accession>
<accession>A0A443JV29</accession>
<evidence type="ECO:0000313" key="2">
    <source>
        <dbReference type="EMBL" id="RWR25782.1"/>
    </source>
</evidence>
<gene>
    <name evidence="1" type="ORF">D2T30_00135</name>
    <name evidence="2" type="ORF">D2T31_21580</name>
</gene>
<reference evidence="3 4" key="1">
    <citation type="submission" date="2019-01" db="EMBL/GenBank/DDBJ databases">
        <title>Sinorhodobacter populi sp. nov. isolated from the symptomatic bark tissue of Populus euramericana canker.</title>
        <authorList>
            <person name="Xu G."/>
        </authorList>
    </citation>
    <scope>NUCLEOTIDE SEQUENCE [LARGE SCALE GENOMIC DNA]</scope>
    <source>
        <strain evidence="2 4">D19-10-3-21</strain>
        <strain evidence="1 3">SK2B-1</strain>
    </source>
</reference>
<dbReference type="RefSeq" id="WP_128181934.1">
    <property type="nucleotide sequence ID" value="NZ_JBHRSO010000057.1"/>
</dbReference>
<dbReference type="InterPro" id="IPR046196">
    <property type="entry name" value="DUF6228"/>
</dbReference>
<dbReference type="Proteomes" id="UP000285295">
    <property type="component" value="Unassembled WGS sequence"/>
</dbReference>